<dbReference type="Proteomes" id="UP000793456">
    <property type="component" value="Chromosome I"/>
</dbReference>
<gene>
    <name evidence="1" type="ORF">E3U43_008058</name>
</gene>
<evidence type="ECO:0000313" key="2">
    <source>
        <dbReference type="Proteomes" id="UP000793456"/>
    </source>
</evidence>
<organism evidence="1 2">
    <name type="scientific">Larimichthys crocea</name>
    <name type="common">Large yellow croaker</name>
    <name type="synonym">Pseudosciaena crocea</name>
    <dbReference type="NCBI Taxonomy" id="215358"/>
    <lineage>
        <taxon>Eukaryota</taxon>
        <taxon>Metazoa</taxon>
        <taxon>Chordata</taxon>
        <taxon>Craniata</taxon>
        <taxon>Vertebrata</taxon>
        <taxon>Euteleostomi</taxon>
        <taxon>Actinopterygii</taxon>
        <taxon>Neopterygii</taxon>
        <taxon>Teleostei</taxon>
        <taxon>Neoteleostei</taxon>
        <taxon>Acanthomorphata</taxon>
        <taxon>Eupercaria</taxon>
        <taxon>Sciaenidae</taxon>
        <taxon>Larimichthys</taxon>
    </lineage>
</organism>
<proteinExistence type="predicted"/>
<evidence type="ECO:0000313" key="1">
    <source>
        <dbReference type="EMBL" id="TMS22752.1"/>
    </source>
</evidence>
<name>A0ACD3RTR2_LARCR</name>
<sequence>MRDFGPAELVAGLCHTDEQNPFPVWQNGHISSCFNQLVLGVLPHAGLAVFSACYLGMARLVSALLGTLLFTADVILVCLLQQADMYLDVLADSCAILAWLVHFSAITVLQRTAFRRTRGPPLLLLLVLLSVPNVVITLMTYCDNQDYLNFTEPLIFTRFVLASARTLPLLVYFLAFAFPCIRDAGYTLYINAVDGSPLIPESIHPDTGEMVAEDGSGCFSRLFYLWLTPLLKRGQRGELDRPADVYHLPRKLRTSVVCRYFQQCWEACRRGAAVSNGQDQWPRPVSRNLLSGTWSSHYQEEPLELQGDVGLLRVLHKAFGLRYYMLGVLKVVISMLSFAGPLLLSSLVNFMEEEGAPVSTGVWCAVGLFATTLLSSILRNIFVFEVSKVALSARAALVSAIYGKALQVSGSSLAGFALGEVVNLMSTDTDRVVGVAFLGGLGVALLLVPFNKFLASRILSNNKHMLRYKDSRVKLMTEILFGIRVIKFYNWESHFTQKVADCRKHELSHLKAIKYLDAMCVYTWAALPVVISILTFVTYVLLGHQLTAAKVFTTLALVGMLIVPLNAFPWVLNGILEAKVSLERIQRFFKLTNQDLQAYYALLTPEDSQTSILLSHGKFSWQGPDSPKEGEPETGAAKESLLLHSLSLHITKGSLVVVVGKVGCGKSSLLAALTGELSRLSGVVYVADREAGFGLASQEPWIQHASVRDNILFGKDYDPAFYRAVIEACALSDDLNVLPNGDKTEVGENGVTLSGGQKARVALARAVYMDKDIYLLDDPLAAVDTDVAEHLMKKCIMELLRGKTRILCTHRVEFVDKADMVVLMDNGTIIRTGTPAEILPLVEAVPKKRKNDHNMKEKDGVEQEEEETGSPPDLCVDDHPDLSGAEQKQVGGLAWQVYQTYWVAVGGVLATSILIALLLMQASKNVSDWWLSHWISELKNNGSTITNGSSSGAFSSPHLLLFSPGGLMSPLSSSVQTFPSNNVSSDVKFYLTVYSSIAVANTVFTALRAFLFAYGAICAATAIHNRLLDRVLKATVTFFDTTPMGRVLNRFSSDLYSVDDSLPFILNILLATMFSLLGMLVIISYGLPWVLVPLLPLALFYHHTQRFYRHTSRELKRLCSLTLSPIYSHFSETLTGLETIRTSRQLCQEESARRLEQNQRCLFLSNAAMQWLDIRLQLIGVAVVTGLGVIAVIQHQYNSVDPAVPSVARAGMVGVPCCGFGLQGKGLPNALDGVSLVMRPGEKVGIVGRTGSGKSTLFLALFRMVELNQGQILLDGLDISTVGLAQLRSRLAIIPQDPFLFSGTIKENLDPCGRHSDQQLLDVLDQCHLSSVVNRMGGLDAEVGEKGKSFSVGQRQLLCLARALLTQAKLLCVDEATASVDQKTDKLLQQTIREKFQDKTVLTIAHRINTIMDCDRVLVMHAGKVMEFDTPAALCQTDHSIFQRLVG</sequence>
<accession>A0ACD3RTR2</accession>
<comment type="caution">
    <text evidence="1">The sequence shown here is derived from an EMBL/GenBank/DDBJ whole genome shotgun (WGS) entry which is preliminary data.</text>
</comment>
<keyword evidence="2" id="KW-1185">Reference proteome</keyword>
<protein>
    <submittedName>
        <fullName evidence="1">Uncharacterized protein</fullName>
    </submittedName>
</protein>
<reference evidence="1" key="1">
    <citation type="submission" date="2018-11" db="EMBL/GenBank/DDBJ databases">
        <title>The sequence and de novo assembly of Larimichthys crocea genome using PacBio and Hi-C technologies.</title>
        <authorList>
            <person name="Xu P."/>
            <person name="Chen B."/>
            <person name="Zhou Z."/>
            <person name="Ke Q."/>
            <person name="Wu Y."/>
            <person name="Bai H."/>
            <person name="Pu F."/>
        </authorList>
    </citation>
    <scope>NUCLEOTIDE SEQUENCE</scope>
    <source>
        <tissue evidence="1">Muscle</tissue>
    </source>
</reference>
<dbReference type="EMBL" id="CM011674">
    <property type="protein sequence ID" value="TMS22752.1"/>
    <property type="molecule type" value="Genomic_DNA"/>
</dbReference>